<dbReference type="GO" id="GO:0008017">
    <property type="term" value="F:microtubule binding"/>
    <property type="evidence" value="ECO:0007669"/>
    <property type="project" value="InterPro"/>
</dbReference>
<dbReference type="STRING" id="151549.A0A4C1TXE3"/>
<protein>
    <submittedName>
        <fullName evidence="2">Microtubule-associated protein futsch</fullName>
    </submittedName>
</protein>
<dbReference type="GO" id="GO:0000226">
    <property type="term" value="P:microtubule cytoskeleton organization"/>
    <property type="evidence" value="ECO:0007669"/>
    <property type="project" value="InterPro"/>
</dbReference>
<dbReference type="OrthoDB" id="5371837at2759"/>
<dbReference type="AlphaFoldDB" id="A0A4C1TXE3"/>
<proteinExistence type="predicted"/>
<dbReference type="GO" id="GO:0005874">
    <property type="term" value="C:microtubule"/>
    <property type="evidence" value="ECO:0007669"/>
    <property type="project" value="InterPro"/>
</dbReference>
<dbReference type="GO" id="GO:0003779">
    <property type="term" value="F:actin binding"/>
    <property type="evidence" value="ECO:0007669"/>
    <property type="project" value="TreeGrafter"/>
</dbReference>
<dbReference type="GO" id="GO:0007409">
    <property type="term" value="P:axonogenesis"/>
    <property type="evidence" value="ECO:0007669"/>
    <property type="project" value="TreeGrafter"/>
</dbReference>
<dbReference type="GO" id="GO:0005875">
    <property type="term" value="C:microtubule associated complex"/>
    <property type="evidence" value="ECO:0007669"/>
    <property type="project" value="TreeGrafter"/>
</dbReference>
<accession>A0A4C1TXE3</accession>
<dbReference type="Proteomes" id="UP000299102">
    <property type="component" value="Unassembled WGS sequence"/>
</dbReference>
<dbReference type="GO" id="GO:0005829">
    <property type="term" value="C:cytosol"/>
    <property type="evidence" value="ECO:0007669"/>
    <property type="project" value="TreeGrafter"/>
</dbReference>
<reference evidence="2 3" key="1">
    <citation type="journal article" date="2019" name="Commun. Biol.">
        <title>The bagworm genome reveals a unique fibroin gene that provides high tensile strength.</title>
        <authorList>
            <person name="Kono N."/>
            <person name="Nakamura H."/>
            <person name="Ohtoshi R."/>
            <person name="Tomita M."/>
            <person name="Numata K."/>
            <person name="Arakawa K."/>
        </authorList>
    </citation>
    <scope>NUCLEOTIDE SEQUENCE [LARGE SCALE GENOMIC DNA]</scope>
</reference>
<dbReference type="InterPro" id="IPR056617">
    <property type="entry name" value="MAP1B/S_N"/>
</dbReference>
<gene>
    <name evidence="2" type="primary">futsch</name>
    <name evidence="2" type="ORF">EVAR_8550_1</name>
</gene>
<keyword evidence="3" id="KW-1185">Reference proteome</keyword>
<sequence>MAKRTSLVRTISNVRRHSAPIEQMDLKPIDTTSCYYGGGRSIGRREGLCDYAKMEFNGMGLFCGRTPHCAEHPRSRTSGIFYFALSLNYRPSGCRPLNTSSILRIVGPTRAPDPVCVGKPGHGDPDSSSDEHTDAVHEELAQFLHQTQTPRACGVHLRRKWLLDHADIYLCGGGLSENAKFNFTTRKIVSFSYIAFKNSRPVACTQSINLLDGTFSLADFVDAFQENEVQRVVRAYEGSISIDIHCAGVGEWARLPEVQCVQHCRVRINPTDILDPGSQPIKDFIVAARRRADPLLSSFAGSRPDSKAVVTQLRRATARVLCRPM</sequence>
<dbReference type="GO" id="GO:0030425">
    <property type="term" value="C:dendrite"/>
    <property type="evidence" value="ECO:0007669"/>
    <property type="project" value="TreeGrafter"/>
</dbReference>
<evidence type="ECO:0000313" key="2">
    <source>
        <dbReference type="EMBL" id="GBP18723.1"/>
    </source>
</evidence>
<dbReference type="InterPro" id="IPR026074">
    <property type="entry name" value="MAP1"/>
</dbReference>
<evidence type="ECO:0000313" key="3">
    <source>
        <dbReference type="Proteomes" id="UP000299102"/>
    </source>
</evidence>
<dbReference type="Pfam" id="PF23415">
    <property type="entry name" value="MAPB1_N"/>
    <property type="match status" value="1"/>
</dbReference>
<dbReference type="GO" id="GO:0043025">
    <property type="term" value="C:neuronal cell body"/>
    <property type="evidence" value="ECO:0007669"/>
    <property type="project" value="TreeGrafter"/>
</dbReference>
<organism evidence="2 3">
    <name type="scientific">Eumeta variegata</name>
    <name type="common">Bagworm moth</name>
    <name type="synonym">Eumeta japonica</name>
    <dbReference type="NCBI Taxonomy" id="151549"/>
    <lineage>
        <taxon>Eukaryota</taxon>
        <taxon>Metazoa</taxon>
        <taxon>Ecdysozoa</taxon>
        <taxon>Arthropoda</taxon>
        <taxon>Hexapoda</taxon>
        <taxon>Insecta</taxon>
        <taxon>Pterygota</taxon>
        <taxon>Neoptera</taxon>
        <taxon>Endopterygota</taxon>
        <taxon>Lepidoptera</taxon>
        <taxon>Glossata</taxon>
        <taxon>Ditrysia</taxon>
        <taxon>Tineoidea</taxon>
        <taxon>Psychidae</taxon>
        <taxon>Oiketicinae</taxon>
        <taxon>Eumeta</taxon>
    </lineage>
</organism>
<dbReference type="PANTHER" id="PTHR13843">
    <property type="entry name" value="MICROTUBULE-ASSOCIATED PROTEIN"/>
    <property type="match status" value="1"/>
</dbReference>
<dbReference type="GO" id="GO:0016358">
    <property type="term" value="P:dendrite development"/>
    <property type="evidence" value="ECO:0007669"/>
    <property type="project" value="TreeGrafter"/>
</dbReference>
<dbReference type="GO" id="GO:0045202">
    <property type="term" value="C:synapse"/>
    <property type="evidence" value="ECO:0007669"/>
    <property type="project" value="TreeGrafter"/>
</dbReference>
<name>A0A4C1TXE3_EUMVA</name>
<evidence type="ECO:0000259" key="1">
    <source>
        <dbReference type="Pfam" id="PF23415"/>
    </source>
</evidence>
<dbReference type="GO" id="GO:0031114">
    <property type="term" value="P:regulation of microtubule depolymerization"/>
    <property type="evidence" value="ECO:0007669"/>
    <property type="project" value="TreeGrafter"/>
</dbReference>
<dbReference type="PANTHER" id="PTHR13843:SF12">
    <property type="entry name" value="ATPASE F1_V1_A1 COMPLEX ALPHA_BETA SUBUNIT NUCLEOTIDE-BINDING DOMAIN-CONTAINING PROTEIN"/>
    <property type="match status" value="1"/>
</dbReference>
<feature type="domain" description="Microtubule-associated protein 1B/S N-terminal" evidence="1">
    <location>
        <begin position="205"/>
        <end position="275"/>
    </location>
</feature>
<dbReference type="EMBL" id="BGZK01000100">
    <property type="protein sequence ID" value="GBP18723.1"/>
    <property type="molecule type" value="Genomic_DNA"/>
</dbReference>
<comment type="caution">
    <text evidence="2">The sequence shown here is derived from an EMBL/GenBank/DDBJ whole genome shotgun (WGS) entry which is preliminary data.</text>
</comment>